<evidence type="ECO:0000256" key="3">
    <source>
        <dbReference type="ARBA" id="ARBA00022552"/>
    </source>
</evidence>
<dbReference type="InterPro" id="IPR057776">
    <property type="entry name" value="UTP23_sensor"/>
</dbReference>
<dbReference type="OMA" id="CCMQALY"/>
<comment type="subcellular location">
    <subcellularLocation>
        <location evidence="1">Nucleus</location>
        <location evidence="1">Nucleolus</location>
    </subcellularLocation>
</comment>
<dbReference type="Pfam" id="PF24779">
    <property type="entry name" value="UTP23_sensor"/>
    <property type="match status" value="1"/>
</dbReference>
<evidence type="ECO:0000256" key="2">
    <source>
        <dbReference type="ARBA" id="ARBA00022517"/>
    </source>
</evidence>
<comment type="similarity">
    <text evidence="6">Belongs to the UTP23/FCF1 family. UTP23 subfamily.</text>
</comment>
<evidence type="ECO:0000313" key="11">
    <source>
        <dbReference type="RefSeq" id="XP_003489018.1"/>
    </source>
</evidence>
<proteinExistence type="inferred from homology"/>
<accession>A0A6P3DVZ9</accession>
<protein>
    <recommendedName>
        <fullName evidence="7">rRNA-processing protein UTP23 homolog</fullName>
    </recommendedName>
</protein>
<feature type="domain" description="UTP23 sensor motif region" evidence="9">
    <location>
        <begin position="196"/>
        <end position="213"/>
    </location>
</feature>
<evidence type="ECO:0000256" key="6">
    <source>
        <dbReference type="ARBA" id="ARBA00038503"/>
    </source>
</evidence>
<dbReference type="Pfam" id="PF04900">
    <property type="entry name" value="Fcf1"/>
    <property type="match status" value="1"/>
</dbReference>
<dbReference type="Proteomes" id="UP000515180">
    <property type="component" value="Unplaced"/>
</dbReference>
<organism evidence="10 11">
    <name type="scientific">Bombus impatiens</name>
    <name type="common">Bumblebee</name>
    <dbReference type="NCBI Taxonomy" id="132113"/>
    <lineage>
        <taxon>Eukaryota</taxon>
        <taxon>Metazoa</taxon>
        <taxon>Ecdysozoa</taxon>
        <taxon>Arthropoda</taxon>
        <taxon>Hexapoda</taxon>
        <taxon>Insecta</taxon>
        <taxon>Pterygota</taxon>
        <taxon>Neoptera</taxon>
        <taxon>Endopterygota</taxon>
        <taxon>Hymenoptera</taxon>
        <taxon>Apocrita</taxon>
        <taxon>Aculeata</taxon>
        <taxon>Apoidea</taxon>
        <taxon>Anthophila</taxon>
        <taxon>Apidae</taxon>
        <taxon>Bombus</taxon>
        <taxon>Pyrobombus</taxon>
    </lineage>
</organism>
<dbReference type="OrthoDB" id="25675at2759"/>
<keyword evidence="4" id="KW-0539">Nucleus</keyword>
<dbReference type="InterPro" id="IPR029060">
    <property type="entry name" value="PIN-like_dom_sf"/>
</dbReference>
<reference evidence="11" key="1">
    <citation type="submission" date="2025-08" db="UniProtKB">
        <authorList>
            <consortium name="RefSeq"/>
        </authorList>
    </citation>
    <scope>IDENTIFICATION</scope>
</reference>
<dbReference type="CDD" id="cd09866">
    <property type="entry name" value="PIN_Fcf1-Utp23-H"/>
    <property type="match status" value="1"/>
</dbReference>
<evidence type="ECO:0000256" key="1">
    <source>
        <dbReference type="ARBA" id="ARBA00004604"/>
    </source>
</evidence>
<evidence type="ECO:0000256" key="7">
    <source>
        <dbReference type="ARBA" id="ARBA00071400"/>
    </source>
</evidence>
<dbReference type="FunFam" id="3.40.50.1010:FF:000006">
    <property type="entry name" value="rRNA-processing protein UTP23 homolog"/>
    <property type="match status" value="1"/>
</dbReference>
<dbReference type="PANTHER" id="PTHR12416">
    <property type="entry name" value="RRNA-PROCESSING PROTEIN UTP23 HOMOLOG"/>
    <property type="match status" value="1"/>
</dbReference>
<dbReference type="GeneID" id="100743188"/>
<comment type="function">
    <text evidence="5">Involved in rRNA-processing and ribosome biogenesis.</text>
</comment>
<dbReference type="Gene3D" id="3.40.50.1010">
    <property type="entry name" value="5'-nuclease"/>
    <property type="match status" value="1"/>
</dbReference>
<keyword evidence="3" id="KW-0698">rRNA processing</keyword>
<feature type="region of interest" description="Disordered" evidence="8">
    <location>
        <begin position="197"/>
        <end position="221"/>
    </location>
</feature>
<evidence type="ECO:0000259" key="9">
    <source>
        <dbReference type="Pfam" id="PF24779"/>
    </source>
</evidence>
<evidence type="ECO:0000256" key="5">
    <source>
        <dbReference type="ARBA" id="ARBA00037300"/>
    </source>
</evidence>
<evidence type="ECO:0000313" key="10">
    <source>
        <dbReference type="Proteomes" id="UP000515180"/>
    </source>
</evidence>
<evidence type="ECO:0000256" key="8">
    <source>
        <dbReference type="SAM" id="MobiDB-lite"/>
    </source>
</evidence>
<dbReference type="GO" id="GO:0032040">
    <property type="term" value="C:small-subunit processome"/>
    <property type="evidence" value="ECO:0007669"/>
    <property type="project" value="InterPro"/>
</dbReference>
<dbReference type="AlphaFoldDB" id="A0A6P3DVZ9"/>
<dbReference type="RefSeq" id="XP_003489018.1">
    <property type="nucleotide sequence ID" value="XM_003488970.4"/>
</dbReference>
<keyword evidence="2" id="KW-0690">Ribosome biogenesis</keyword>
<dbReference type="GO" id="GO:0006364">
    <property type="term" value="P:rRNA processing"/>
    <property type="evidence" value="ECO:0007669"/>
    <property type="project" value="UniProtKB-KW"/>
</dbReference>
<evidence type="ECO:0000256" key="4">
    <source>
        <dbReference type="ARBA" id="ARBA00023242"/>
    </source>
</evidence>
<keyword evidence="10" id="KW-1185">Reference proteome</keyword>
<gene>
    <name evidence="11" type="primary">LOC100743188</name>
</gene>
<dbReference type="KEGG" id="bim:100743188"/>
<sequence length="266" mass="30251">MKTNRQKKARKNLSFFINNFKFRSPFQVLIDGTFALAALENKFNIQDQLSKYFQSEVKLLTTPCIILETEKLSSFSKAVSGAMQIVKQYPIHKCGHEKHSISGTKCLLSMVGKNNSFRYIIATQDRELQDYLRKIPGVPIMYLHGKAPTLEAPSQASREYAENIRKELGMTEWEKENIKVLKEVAGVTDKTEVRLKKKKKGGPNPLSCLKKKSKSQTEITKNVKEKISGRVKKRKKMKIAAHIKEALIAEVKNTQLGSTKSFEKDT</sequence>
<name>A0A6P3DVZ9_BOMIM</name>
<dbReference type="SUPFAM" id="SSF88723">
    <property type="entry name" value="PIN domain-like"/>
    <property type="match status" value="1"/>
</dbReference>
<dbReference type="InterPro" id="IPR006984">
    <property type="entry name" value="Fcf1/UTP23"/>
</dbReference>